<reference evidence="2" key="1">
    <citation type="journal article" date="2019" name="Int. J. Syst. Evol. Microbiol.">
        <title>The Global Catalogue of Microorganisms (GCM) 10K type strain sequencing project: providing services to taxonomists for standard genome sequencing and annotation.</title>
        <authorList>
            <consortium name="The Broad Institute Genomics Platform"/>
            <consortium name="The Broad Institute Genome Sequencing Center for Infectious Disease"/>
            <person name="Wu L."/>
            <person name="Ma J."/>
        </authorList>
    </citation>
    <scope>NUCLEOTIDE SEQUENCE [LARGE SCALE GENOMIC DNA]</scope>
    <source>
        <strain evidence="2">CGMCC 4.7132</strain>
    </source>
</reference>
<sequence length="137" mass="14751">MVTMHPDPGTVMEIGRFVRPHLPSLLADQPEEAWSALDGEVADALRRSAAQDVWAALVRHPATAEWVVGFLREGVPPETTPATRGPGTWPGKGAVVAAPRFDCPEGDCSWFRRSPARPVPICRTHGLRLIPSAASSP</sequence>
<evidence type="ECO:0000313" key="1">
    <source>
        <dbReference type="EMBL" id="MFC4536937.1"/>
    </source>
</evidence>
<keyword evidence="2" id="KW-1185">Reference proteome</keyword>
<dbReference type="Proteomes" id="UP001596004">
    <property type="component" value="Unassembled WGS sequence"/>
</dbReference>
<name>A0ABV9CW51_9ACTN</name>
<dbReference type="RefSeq" id="WP_380852332.1">
    <property type="nucleotide sequence ID" value="NZ_JBHSFP010000064.1"/>
</dbReference>
<evidence type="ECO:0000313" key="2">
    <source>
        <dbReference type="Proteomes" id="UP001596004"/>
    </source>
</evidence>
<dbReference type="EMBL" id="JBHSFP010000064">
    <property type="protein sequence ID" value="MFC4536937.1"/>
    <property type="molecule type" value="Genomic_DNA"/>
</dbReference>
<proteinExistence type="predicted"/>
<accession>A0ABV9CW51</accession>
<comment type="caution">
    <text evidence="1">The sequence shown here is derived from an EMBL/GenBank/DDBJ whole genome shotgun (WGS) entry which is preliminary data.</text>
</comment>
<protein>
    <submittedName>
        <fullName evidence="1">Uncharacterized protein</fullName>
    </submittedName>
</protein>
<gene>
    <name evidence="1" type="ORF">ACFO60_39720</name>
</gene>
<organism evidence="1 2">
    <name type="scientific">Sphaerisporangium dianthi</name>
    <dbReference type="NCBI Taxonomy" id="1436120"/>
    <lineage>
        <taxon>Bacteria</taxon>
        <taxon>Bacillati</taxon>
        <taxon>Actinomycetota</taxon>
        <taxon>Actinomycetes</taxon>
        <taxon>Streptosporangiales</taxon>
        <taxon>Streptosporangiaceae</taxon>
        <taxon>Sphaerisporangium</taxon>
    </lineage>
</organism>